<organism evidence="2 3">
    <name type="scientific">Chionoecetes opilio</name>
    <name type="common">Atlantic snow crab</name>
    <name type="synonym">Cancer opilio</name>
    <dbReference type="NCBI Taxonomy" id="41210"/>
    <lineage>
        <taxon>Eukaryota</taxon>
        <taxon>Metazoa</taxon>
        <taxon>Ecdysozoa</taxon>
        <taxon>Arthropoda</taxon>
        <taxon>Crustacea</taxon>
        <taxon>Multicrustacea</taxon>
        <taxon>Malacostraca</taxon>
        <taxon>Eumalacostraca</taxon>
        <taxon>Eucarida</taxon>
        <taxon>Decapoda</taxon>
        <taxon>Pleocyemata</taxon>
        <taxon>Brachyura</taxon>
        <taxon>Eubrachyura</taxon>
        <taxon>Majoidea</taxon>
        <taxon>Majidae</taxon>
        <taxon>Chionoecetes</taxon>
    </lineage>
</organism>
<dbReference type="InterPro" id="IPR023404">
    <property type="entry name" value="rSAM_horseshoe"/>
</dbReference>
<dbReference type="AlphaFoldDB" id="A0A8J4YFH4"/>
<reference evidence="2" key="1">
    <citation type="submission" date="2020-07" db="EMBL/GenBank/DDBJ databases">
        <title>The High-quality genome of the commercially important snow crab, Chionoecetes opilio.</title>
        <authorList>
            <person name="Jeong J.-H."/>
            <person name="Ryu S."/>
        </authorList>
    </citation>
    <scope>NUCLEOTIDE SEQUENCE</scope>
    <source>
        <strain evidence="2">MADBK_172401_WGS</strain>
        <tissue evidence="2">Digestive gland</tissue>
    </source>
</reference>
<dbReference type="GO" id="GO:0003824">
    <property type="term" value="F:catalytic activity"/>
    <property type="evidence" value="ECO:0007669"/>
    <property type="project" value="InterPro"/>
</dbReference>
<dbReference type="CDD" id="cd01335">
    <property type="entry name" value="Radical_SAM"/>
    <property type="match status" value="1"/>
</dbReference>
<gene>
    <name evidence="2" type="primary">rsad1_0</name>
    <name evidence="2" type="ORF">GWK47_036902</name>
</gene>
<keyword evidence="3" id="KW-1185">Reference proteome</keyword>
<dbReference type="InterPro" id="IPR034505">
    <property type="entry name" value="Coproporphyrinogen-III_oxidase"/>
</dbReference>
<dbReference type="PANTHER" id="PTHR13932:SF5">
    <property type="entry name" value="RADICAL S-ADENOSYL METHIONINE DOMAIN-CONTAINING PROTEIN 1, MITOCHONDRIAL"/>
    <property type="match status" value="1"/>
</dbReference>
<feature type="domain" description="Radical SAM core" evidence="1">
    <location>
        <begin position="34"/>
        <end position="146"/>
    </location>
</feature>
<comment type="caution">
    <text evidence="2">The sequence shown here is derived from an EMBL/GenBank/DDBJ whole genome shotgun (WGS) entry which is preliminary data.</text>
</comment>
<protein>
    <submittedName>
        <fullName evidence="2">Radical S-adenosyl methionine domain-containing protein 1, mitochondrial</fullName>
    </submittedName>
</protein>
<dbReference type="GO" id="GO:0051539">
    <property type="term" value="F:4 iron, 4 sulfur cluster binding"/>
    <property type="evidence" value="ECO:0007669"/>
    <property type="project" value="TreeGrafter"/>
</dbReference>
<evidence type="ECO:0000313" key="3">
    <source>
        <dbReference type="Proteomes" id="UP000770661"/>
    </source>
</evidence>
<dbReference type="GO" id="GO:0006779">
    <property type="term" value="P:porphyrin-containing compound biosynthetic process"/>
    <property type="evidence" value="ECO:0007669"/>
    <property type="project" value="TreeGrafter"/>
</dbReference>
<dbReference type="OrthoDB" id="431409at2759"/>
<evidence type="ECO:0000259" key="1">
    <source>
        <dbReference type="Pfam" id="PF04055"/>
    </source>
</evidence>
<name>A0A8J4YFH4_CHIOP</name>
<dbReference type="Proteomes" id="UP000770661">
    <property type="component" value="Unassembled WGS sequence"/>
</dbReference>
<proteinExistence type="predicted"/>
<dbReference type="Gene3D" id="3.80.30.20">
    <property type="entry name" value="tm_1862 like domain"/>
    <property type="match status" value="1"/>
</dbReference>
<dbReference type="GO" id="GO:0005739">
    <property type="term" value="C:mitochondrion"/>
    <property type="evidence" value="ECO:0007669"/>
    <property type="project" value="TreeGrafter"/>
</dbReference>
<accession>A0A8J4YFH4</accession>
<dbReference type="Pfam" id="PF04055">
    <property type="entry name" value="Radical_SAM"/>
    <property type="match status" value="1"/>
</dbReference>
<dbReference type="InterPro" id="IPR058240">
    <property type="entry name" value="rSAM_sf"/>
</dbReference>
<dbReference type="InterPro" id="IPR007197">
    <property type="entry name" value="rSAM"/>
</dbReference>
<evidence type="ECO:0000313" key="2">
    <source>
        <dbReference type="EMBL" id="KAG0726307.1"/>
    </source>
</evidence>
<sequence>MLPPGRLLSVWEEDLGQSGVGELRHSLKHSAITRVPSVFFGGGTPSLARPQMVEKVLQCLQQEGHLVEGAEVTMEVNPTSMETQALRDFKEAGINRVSIGIQSLDGAALRLLRRDHCVKEAKTCVEAARQLFPNRVSTDLMFGLPGACVDKCVS</sequence>
<dbReference type="PANTHER" id="PTHR13932">
    <property type="entry name" value="COPROPORPHYRINIGEN III OXIDASE"/>
    <property type="match status" value="1"/>
</dbReference>
<dbReference type="EMBL" id="JACEEZ010004642">
    <property type="protein sequence ID" value="KAG0726307.1"/>
    <property type="molecule type" value="Genomic_DNA"/>
</dbReference>
<dbReference type="SUPFAM" id="SSF102114">
    <property type="entry name" value="Radical SAM enzymes"/>
    <property type="match status" value="1"/>
</dbReference>